<evidence type="ECO:0008006" key="11">
    <source>
        <dbReference type="Google" id="ProtNLM"/>
    </source>
</evidence>
<name>A0A4V2Y8W8_9ACTN</name>
<keyword evidence="10" id="KW-1185">Reference proteome</keyword>
<feature type="domain" description="Alpha-galactosidase NEW3" evidence="8">
    <location>
        <begin position="1068"/>
        <end position="1139"/>
    </location>
</feature>
<keyword evidence="3" id="KW-0326">Glycosidase</keyword>
<evidence type="ECO:0000259" key="7">
    <source>
        <dbReference type="Pfam" id="PF02837"/>
    </source>
</evidence>
<dbReference type="InterPro" id="IPR006103">
    <property type="entry name" value="Glyco_hydro_2_cat"/>
</dbReference>
<dbReference type="Gene3D" id="2.60.120.260">
    <property type="entry name" value="Galactose-binding domain-like"/>
    <property type="match status" value="1"/>
</dbReference>
<feature type="region of interest" description="Disordered" evidence="4">
    <location>
        <begin position="931"/>
        <end position="974"/>
    </location>
</feature>
<feature type="domain" description="Glycosyl hydrolases family 2 sugar binding" evidence="7">
    <location>
        <begin position="157"/>
        <end position="272"/>
    </location>
</feature>
<dbReference type="InterPro" id="IPR008979">
    <property type="entry name" value="Galactose-bd-like_sf"/>
</dbReference>
<dbReference type="Gene3D" id="2.60.40.1120">
    <property type="entry name" value="Carboxypeptidase-like, regulatory domain"/>
    <property type="match status" value="1"/>
</dbReference>
<evidence type="ECO:0000313" key="10">
    <source>
        <dbReference type="Proteomes" id="UP000295258"/>
    </source>
</evidence>
<dbReference type="InterPro" id="IPR006104">
    <property type="entry name" value="Glyco_hydro_2_N"/>
</dbReference>
<evidence type="ECO:0000259" key="5">
    <source>
        <dbReference type="Pfam" id="PF00703"/>
    </source>
</evidence>
<feature type="region of interest" description="Disordered" evidence="4">
    <location>
        <begin position="1018"/>
        <end position="1037"/>
    </location>
</feature>
<dbReference type="SUPFAM" id="SSF49785">
    <property type="entry name" value="Galactose-binding domain-like"/>
    <property type="match status" value="1"/>
</dbReference>
<dbReference type="Pfam" id="PF00703">
    <property type="entry name" value="Glyco_hydro_2"/>
    <property type="match status" value="1"/>
</dbReference>
<evidence type="ECO:0000259" key="8">
    <source>
        <dbReference type="Pfam" id="PF10633"/>
    </source>
</evidence>
<gene>
    <name evidence="9" type="ORF">E1292_37045</name>
</gene>
<dbReference type="PANTHER" id="PTHR42732:SF3">
    <property type="entry name" value="HYDROLASE"/>
    <property type="match status" value="1"/>
</dbReference>
<sequence length="1356" mass="145795">MSGAAGGRGVRAPAATTRRRLAIALIAVLALLCPGIPALAEPEPGRGPAAGAPEDRTIEVRGRVVDARGGAPVEGATVHASRSEAFATTAKDGTFTLTGVPDSSALVVAAKEGYAFVSTTTGGTVTLKLERDTAPARAEYPRPDADRRPFTGGAWMSLNGTWSFDFDPGDVGERERWFDPGHTFGKAIRVPFGYQSMAAWGEETLATKEIFRSAFSSYRGTVWYRRSFTVPEDFSGRQTRLRIGAADWGAAVWLDGEPVLPYSGDGYTEISAGLGALAPGSTHTLAIRVVAPPTTPDSPYPMGKQTGVPDGENTGWFSDVGGIWQSVWIEPYAGARLTETRVTPELTFEAEARTPSTAAAKIGIAADGAADSATVRVKDPRGKVVGTATVPLDGGRGTARIPIERPRLWEPDDPALYTADVRLGHDDGIRTTFGLRTIDRKWAPGHTGEYQYIHLNNRPIYVRGVLDQGYNPWGLYTYTGVTAGPDLRTGTEADPGRGSILLDLKNAKKLGFNVIRNHLKVNEPAYYHWADKLGLMIWYDLPNAGWHSLGEKAERLFEGLLRATFQRDHHHPSIVIWTMFNESWGINEEPWKQPIPAEAFPYVRRMVRIARDLDPSRLVVDNSACCENGHLDTDLNDWHYYLATYDEWKKLLDGFDAQVKPGSTWNFNDGAQSGQPWLNSEFAIRGGQFPHTAGLFRAYPKLNGYVGVQLAETEQEVHSPVTFDRQPNQPEFVDHRGKARGIEMFQRDDAISLMGRSARTVERGGTIDVPVRISHFGDRDLSRAKLRWKIGGYDDEGRWIADAGGGSREVAPARYTVTDAGTVSVTAPGELRVGHLWIWLEAGGRTVAENYLTFDTPGPGGETGFPAGEVTAQEWTGGAQAHTTGGSDRVTGYGRGYFEYEVKVPEDVRGARGATLVAEIASAQARGWYDPNNKTSARRHPTRLTVSADGSPLPSIELPDDPHGPAALAGRSRGSLTGDFGNRYGYRVAVPITGRQLGDADTVTLRFASDGGGLSIFGNRSGRHGTPPTLIGGRASVPDERPRFKAVDSRLSVYQAPAAIAPGSGAGTAIVSVVNDTGRTARNVRVRMSAPEGWTATAAEPDTIGSLKPGQARHVAFTVRAESDVLTGQTADFTATASWGERAIQVTSRSTVAFDPGAYPEVGVDDTFDTDSSAGYTVHQPSAGEALPTLTFGAGSLRAQGPGAYYGLVAHGSGPGSSRAVVIVDHGRWAGTGKGQDALFNGLVKDERNYVMAWTGIKGQHGVDIRIDGRLTSACCSTAPLEPGDRWAFALDGNTISTWVDRGEGWGWSQIMTATTQGRIDFTRPGALNGWHYAAGLRGNAGTQEIGRLEGRSDPG</sequence>
<dbReference type="InterPro" id="IPR008969">
    <property type="entry name" value="CarboxyPept-like_regulatory"/>
</dbReference>
<accession>A0A4V2Y8W8</accession>
<feature type="domain" description="Glycoside hydrolase family 2 immunoglobulin-like beta-sandwich" evidence="5">
    <location>
        <begin position="372"/>
        <end position="436"/>
    </location>
</feature>
<dbReference type="RefSeq" id="WP_132602307.1">
    <property type="nucleotide sequence ID" value="NZ_SMKO01000152.1"/>
</dbReference>
<dbReference type="InterPro" id="IPR017853">
    <property type="entry name" value="GH"/>
</dbReference>
<dbReference type="Pfam" id="PF02837">
    <property type="entry name" value="Glyco_hydro_2_N"/>
    <property type="match status" value="1"/>
</dbReference>
<evidence type="ECO:0000256" key="1">
    <source>
        <dbReference type="ARBA" id="ARBA00007401"/>
    </source>
</evidence>
<feature type="domain" description="Glycoside hydrolase family 2 catalytic" evidence="6">
    <location>
        <begin position="501"/>
        <end position="702"/>
    </location>
</feature>
<dbReference type="Proteomes" id="UP000295258">
    <property type="component" value="Unassembled WGS sequence"/>
</dbReference>
<dbReference type="Pfam" id="PF13620">
    <property type="entry name" value="CarboxypepD_reg"/>
    <property type="match status" value="1"/>
</dbReference>
<dbReference type="Pfam" id="PF10633">
    <property type="entry name" value="NPCBM_assoc"/>
    <property type="match status" value="1"/>
</dbReference>
<dbReference type="Gene3D" id="3.20.20.80">
    <property type="entry name" value="Glycosidases"/>
    <property type="match status" value="1"/>
</dbReference>
<dbReference type="SUPFAM" id="SSF51445">
    <property type="entry name" value="(Trans)glycosidases"/>
    <property type="match status" value="1"/>
</dbReference>
<keyword evidence="2" id="KW-0378">Hydrolase</keyword>
<dbReference type="InterPro" id="IPR013783">
    <property type="entry name" value="Ig-like_fold"/>
</dbReference>
<dbReference type="InterPro" id="IPR018905">
    <property type="entry name" value="A-galactase_NEW3"/>
</dbReference>
<dbReference type="SUPFAM" id="SSF49464">
    <property type="entry name" value="Carboxypeptidase regulatory domain-like"/>
    <property type="match status" value="1"/>
</dbReference>
<evidence type="ECO:0000313" key="9">
    <source>
        <dbReference type="EMBL" id="TDC97535.1"/>
    </source>
</evidence>
<dbReference type="InterPro" id="IPR036156">
    <property type="entry name" value="Beta-gal/glucu_dom_sf"/>
</dbReference>
<dbReference type="EMBL" id="SMKO01000152">
    <property type="protein sequence ID" value="TDC97535.1"/>
    <property type="molecule type" value="Genomic_DNA"/>
</dbReference>
<proteinExistence type="inferred from homology"/>
<evidence type="ECO:0000256" key="3">
    <source>
        <dbReference type="ARBA" id="ARBA00023295"/>
    </source>
</evidence>
<dbReference type="GO" id="GO:0004553">
    <property type="term" value="F:hydrolase activity, hydrolyzing O-glycosyl compounds"/>
    <property type="evidence" value="ECO:0007669"/>
    <property type="project" value="InterPro"/>
</dbReference>
<dbReference type="SUPFAM" id="SSF49303">
    <property type="entry name" value="beta-Galactosidase/glucuronidase domain"/>
    <property type="match status" value="1"/>
</dbReference>
<organism evidence="9 10">
    <name type="scientific">Nonomuraea deserti</name>
    <dbReference type="NCBI Taxonomy" id="1848322"/>
    <lineage>
        <taxon>Bacteria</taxon>
        <taxon>Bacillati</taxon>
        <taxon>Actinomycetota</taxon>
        <taxon>Actinomycetes</taxon>
        <taxon>Streptosporangiales</taxon>
        <taxon>Streptosporangiaceae</taxon>
        <taxon>Nonomuraea</taxon>
    </lineage>
</organism>
<protein>
    <recommendedName>
        <fullName evidence="11">Glycoside hydrolase family 2</fullName>
    </recommendedName>
</protein>
<dbReference type="PANTHER" id="PTHR42732">
    <property type="entry name" value="BETA-GALACTOSIDASE"/>
    <property type="match status" value="1"/>
</dbReference>
<evidence type="ECO:0000259" key="6">
    <source>
        <dbReference type="Pfam" id="PF02836"/>
    </source>
</evidence>
<dbReference type="InterPro" id="IPR006102">
    <property type="entry name" value="Ig-like_GH2"/>
</dbReference>
<reference evidence="9 10" key="1">
    <citation type="submission" date="2019-03" db="EMBL/GenBank/DDBJ databases">
        <title>Draft genome sequences of novel Actinobacteria.</title>
        <authorList>
            <person name="Sahin N."/>
            <person name="Ay H."/>
            <person name="Saygin H."/>
        </authorList>
    </citation>
    <scope>NUCLEOTIDE SEQUENCE [LARGE SCALE GENOMIC DNA]</scope>
    <source>
        <strain evidence="9 10">KC310</strain>
    </source>
</reference>
<dbReference type="Gene3D" id="2.60.40.10">
    <property type="entry name" value="Immunoglobulins"/>
    <property type="match status" value="1"/>
</dbReference>
<dbReference type="InterPro" id="IPR051913">
    <property type="entry name" value="GH2_Domain-Containing"/>
</dbReference>
<evidence type="ECO:0000256" key="4">
    <source>
        <dbReference type="SAM" id="MobiDB-lite"/>
    </source>
</evidence>
<dbReference type="Pfam" id="PF02836">
    <property type="entry name" value="Glyco_hydro_2_C"/>
    <property type="match status" value="1"/>
</dbReference>
<comment type="similarity">
    <text evidence="1">Belongs to the glycosyl hydrolase 2 family.</text>
</comment>
<comment type="caution">
    <text evidence="9">The sequence shown here is derived from an EMBL/GenBank/DDBJ whole genome shotgun (WGS) entry which is preliminary data.</text>
</comment>
<dbReference type="GO" id="GO:0005975">
    <property type="term" value="P:carbohydrate metabolic process"/>
    <property type="evidence" value="ECO:0007669"/>
    <property type="project" value="InterPro"/>
</dbReference>
<evidence type="ECO:0000256" key="2">
    <source>
        <dbReference type="ARBA" id="ARBA00022801"/>
    </source>
</evidence>